<proteinExistence type="predicted"/>
<dbReference type="OrthoDB" id="4186463at2759"/>
<reference evidence="1 2" key="1">
    <citation type="submission" date="2015-07" db="EMBL/GenBank/DDBJ databases">
        <title>Emmonsia species relationships and genome sequence.</title>
        <authorList>
            <consortium name="The Broad Institute Genomics Platform"/>
            <person name="Cuomo C.A."/>
            <person name="Munoz J.F."/>
            <person name="Imamovic A."/>
            <person name="Priest M.E."/>
            <person name="Young S."/>
            <person name="Clay O.K."/>
            <person name="McEwen J.G."/>
        </authorList>
    </citation>
    <scope>NUCLEOTIDE SEQUENCE [LARGE SCALE GENOMIC DNA]</scope>
    <source>
        <strain evidence="1 2">UAMH 9510</strain>
    </source>
</reference>
<dbReference type="AlphaFoldDB" id="A0A1J9P9Q3"/>
<keyword evidence="2" id="KW-1185">Reference proteome</keyword>
<comment type="caution">
    <text evidence="1">The sequence shown here is derived from an EMBL/GenBank/DDBJ whole genome shotgun (WGS) entry which is preliminary data.</text>
</comment>
<evidence type="ECO:0000313" key="2">
    <source>
        <dbReference type="Proteomes" id="UP000182235"/>
    </source>
</evidence>
<dbReference type="STRING" id="1447872.A0A1J9P9Q3"/>
<organism evidence="1 2">
    <name type="scientific">Emergomyces pasteurianus Ep9510</name>
    <dbReference type="NCBI Taxonomy" id="1447872"/>
    <lineage>
        <taxon>Eukaryota</taxon>
        <taxon>Fungi</taxon>
        <taxon>Dikarya</taxon>
        <taxon>Ascomycota</taxon>
        <taxon>Pezizomycotina</taxon>
        <taxon>Eurotiomycetes</taxon>
        <taxon>Eurotiomycetidae</taxon>
        <taxon>Onygenales</taxon>
        <taxon>Ajellomycetaceae</taxon>
        <taxon>Emergomyces</taxon>
    </lineage>
</organism>
<dbReference type="EMBL" id="LGRN01000377">
    <property type="protein sequence ID" value="OJD12666.1"/>
    <property type="molecule type" value="Genomic_DNA"/>
</dbReference>
<evidence type="ECO:0000313" key="1">
    <source>
        <dbReference type="EMBL" id="OJD12666.1"/>
    </source>
</evidence>
<name>A0A1J9P9Q3_9EURO</name>
<protein>
    <submittedName>
        <fullName evidence="1">Uncharacterized protein</fullName>
    </submittedName>
</protein>
<accession>A0A1J9P9Q3</accession>
<gene>
    <name evidence="1" type="ORF">AJ78_06771</name>
</gene>
<dbReference type="Proteomes" id="UP000182235">
    <property type="component" value="Unassembled WGS sequence"/>
</dbReference>
<dbReference type="VEuPathDB" id="FungiDB:AJ78_06771"/>
<sequence>MSAGTFARKMEPASLDAGRRTATVNDMIKWLWHDGFYRNESGADRQLQLPSNFDMSIEVDLELDMNVGFRKTATGTAHEKRGVSMEDVQSLTSGKATSAYKTLPRLEKATGAGTPRTPPRFHVVSDLLPGEWMAVDSYLPQTYSYEPSHENLLRRQVDPQFGSHHSADQETGMREKIWAYKIADHDEDDADKRNLERWKALCDEEEC</sequence>